<accession>J3LRF6</accession>
<reference evidence="2" key="1">
    <citation type="journal article" date="2013" name="Nat. Commun.">
        <title>Whole-genome sequencing of Oryza brachyantha reveals mechanisms underlying Oryza genome evolution.</title>
        <authorList>
            <person name="Chen J."/>
            <person name="Huang Q."/>
            <person name="Gao D."/>
            <person name="Wang J."/>
            <person name="Lang Y."/>
            <person name="Liu T."/>
            <person name="Li B."/>
            <person name="Bai Z."/>
            <person name="Luis Goicoechea J."/>
            <person name="Liang C."/>
            <person name="Chen C."/>
            <person name="Zhang W."/>
            <person name="Sun S."/>
            <person name="Liao Y."/>
            <person name="Zhang X."/>
            <person name="Yang L."/>
            <person name="Song C."/>
            <person name="Wang M."/>
            <person name="Shi J."/>
            <person name="Liu G."/>
            <person name="Liu J."/>
            <person name="Zhou H."/>
            <person name="Zhou W."/>
            <person name="Yu Q."/>
            <person name="An N."/>
            <person name="Chen Y."/>
            <person name="Cai Q."/>
            <person name="Wang B."/>
            <person name="Liu B."/>
            <person name="Min J."/>
            <person name="Huang Y."/>
            <person name="Wu H."/>
            <person name="Li Z."/>
            <person name="Zhang Y."/>
            <person name="Yin Y."/>
            <person name="Song W."/>
            <person name="Jiang J."/>
            <person name="Jackson S.A."/>
            <person name="Wing R.A."/>
            <person name="Wang J."/>
            <person name="Chen M."/>
        </authorList>
    </citation>
    <scope>NUCLEOTIDE SEQUENCE [LARGE SCALE GENOMIC DNA]</scope>
    <source>
        <strain evidence="2">cv. IRGC 101232</strain>
    </source>
</reference>
<dbReference type="Gramene" id="OB03G36320.1">
    <property type="protein sequence ID" value="OB03G36320.1"/>
    <property type="gene ID" value="OB03G36320"/>
</dbReference>
<proteinExistence type="predicted"/>
<keyword evidence="3" id="KW-1185">Reference proteome</keyword>
<evidence type="ECO:0000313" key="2">
    <source>
        <dbReference type="EnsemblPlants" id="OB03G36320.1"/>
    </source>
</evidence>
<feature type="transmembrane region" description="Helical" evidence="1">
    <location>
        <begin position="59"/>
        <end position="79"/>
    </location>
</feature>
<keyword evidence="1" id="KW-1133">Transmembrane helix</keyword>
<dbReference type="EnsemblPlants" id="OB03G36320.1">
    <property type="protein sequence ID" value="OB03G36320.1"/>
    <property type="gene ID" value="OB03G36320"/>
</dbReference>
<evidence type="ECO:0000256" key="1">
    <source>
        <dbReference type="SAM" id="Phobius"/>
    </source>
</evidence>
<reference evidence="2" key="2">
    <citation type="submission" date="2013-04" db="UniProtKB">
        <authorList>
            <consortium name="EnsemblPlants"/>
        </authorList>
    </citation>
    <scope>IDENTIFICATION</scope>
</reference>
<dbReference type="HOGENOM" id="CLU_2577674_0_0_1"/>
<dbReference type="AlphaFoldDB" id="J3LRF6"/>
<dbReference type="Proteomes" id="UP000006038">
    <property type="component" value="Chromosome 3"/>
</dbReference>
<name>J3LRF6_ORYBR</name>
<protein>
    <submittedName>
        <fullName evidence="2">Uncharacterized protein</fullName>
    </submittedName>
</protein>
<sequence>MQKGAKETGTNLSGWEILLAERAKDAAAGGGGGFQSINRQQTKEYKALQSPHRRSLHDAACLHACTSHLLLLVIGFLFLQD</sequence>
<keyword evidence="1" id="KW-0812">Transmembrane</keyword>
<keyword evidence="1" id="KW-0472">Membrane</keyword>
<organism evidence="2">
    <name type="scientific">Oryza brachyantha</name>
    <name type="common">malo sina</name>
    <dbReference type="NCBI Taxonomy" id="4533"/>
    <lineage>
        <taxon>Eukaryota</taxon>
        <taxon>Viridiplantae</taxon>
        <taxon>Streptophyta</taxon>
        <taxon>Embryophyta</taxon>
        <taxon>Tracheophyta</taxon>
        <taxon>Spermatophyta</taxon>
        <taxon>Magnoliopsida</taxon>
        <taxon>Liliopsida</taxon>
        <taxon>Poales</taxon>
        <taxon>Poaceae</taxon>
        <taxon>BOP clade</taxon>
        <taxon>Oryzoideae</taxon>
        <taxon>Oryzeae</taxon>
        <taxon>Oryzinae</taxon>
        <taxon>Oryza</taxon>
    </lineage>
</organism>
<evidence type="ECO:0000313" key="3">
    <source>
        <dbReference type="Proteomes" id="UP000006038"/>
    </source>
</evidence>